<feature type="domain" description="Amine oxidase" evidence="1">
    <location>
        <begin position="16"/>
        <end position="421"/>
    </location>
</feature>
<accession>A0ABT8TUP8</accession>
<evidence type="ECO:0000259" key="1">
    <source>
        <dbReference type="Pfam" id="PF01593"/>
    </source>
</evidence>
<dbReference type="RefSeq" id="WP_302709324.1">
    <property type="nucleotide sequence ID" value="NZ_JAULSC010000017.1"/>
</dbReference>
<reference evidence="2" key="1">
    <citation type="submission" date="2023-06" db="EMBL/GenBank/DDBJ databases">
        <title>Genome sequence of Nocardioides sp. SOB44.</title>
        <authorList>
            <person name="Zhang G."/>
        </authorList>
    </citation>
    <scope>NUCLEOTIDE SEQUENCE</scope>
    <source>
        <strain evidence="2">SOB44</strain>
    </source>
</reference>
<dbReference type="Pfam" id="PF01593">
    <property type="entry name" value="Amino_oxidase"/>
    <property type="match status" value="1"/>
</dbReference>
<dbReference type="InterPro" id="IPR036188">
    <property type="entry name" value="FAD/NAD-bd_sf"/>
</dbReference>
<comment type="caution">
    <text evidence="2">The sequence shown here is derived from an EMBL/GenBank/DDBJ whole genome shotgun (WGS) entry which is preliminary data.</text>
</comment>
<gene>
    <name evidence="2" type="ORF">QWJ41_15620</name>
</gene>
<proteinExistence type="predicted"/>
<dbReference type="InterPro" id="IPR002937">
    <property type="entry name" value="Amino_oxidase"/>
</dbReference>
<dbReference type="Proteomes" id="UP001168363">
    <property type="component" value="Unassembled WGS sequence"/>
</dbReference>
<dbReference type="PANTHER" id="PTHR42841">
    <property type="entry name" value="AMINE OXIDASE"/>
    <property type="match status" value="1"/>
</dbReference>
<keyword evidence="3" id="KW-1185">Reference proteome</keyword>
<organism evidence="2 3">
    <name type="scientific">Nocardioides cremeus</name>
    <dbReference type="NCBI Taxonomy" id="3058044"/>
    <lineage>
        <taxon>Bacteria</taxon>
        <taxon>Bacillati</taxon>
        <taxon>Actinomycetota</taxon>
        <taxon>Actinomycetes</taxon>
        <taxon>Propionibacteriales</taxon>
        <taxon>Nocardioidaceae</taxon>
        <taxon>Nocardioides</taxon>
    </lineage>
</organism>
<protein>
    <submittedName>
        <fullName evidence="2">FAD-dependent oxidoreductase</fullName>
    </submittedName>
</protein>
<evidence type="ECO:0000313" key="3">
    <source>
        <dbReference type="Proteomes" id="UP001168363"/>
    </source>
</evidence>
<dbReference type="SUPFAM" id="SSF51905">
    <property type="entry name" value="FAD/NAD(P)-binding domain"/>
    <property type="match status" value="1"/>
</dbReference>
<dbReference type="EMBL" id="JAULSC010000017">
    <property type="protein sequence ID" value="MDO3397155.1"/>
    <property type="molecule type" value="Genomic_DNA"/>
</dbReference>
<dbReference type="Gene3D" id="3.50.50.60">
    <property type="entry name" value="FAD/NAD(P)-binding domain"/>
    <property type="match status" value="1"/>
</dbReference>
<name>A0ABT8TUP8_9ACTN</name>
<sequence>MSGPAPVDIAVVGAGLAGLQCARELVGAGLDVVVLEAAEAVGGRVRSEHVDGYTVDRGFQLLNPSYPAVRRWVDTAALGLQPLPAGVAARLDRGTVRVADPRREPGLLPATLRGALRLLRGAPAAARWGRPLLTRDHRGLVRRAAATRADRSLRDALDDHGVRGDLRRVLDAFLAGVVLDDTGGTSDHFALLLTRAFLDGTPSLPRGGMQALPDQLARGLGARLRLGRAALALRHDDVGATVETDDGPVRARVVVVATSGPAASCLVGDAALPTTRTRGVVTHWWAVPPGQVSPGPGLLHVDARSRPTGPLVNTAVVSAAAPSYAPAGRHLVQASALLGEDRAAPDEATMRRHAAELLGAGGTGWETVARHEVRDALPAQPAPLAHRQEQVLGPSLVVCGDHRDTASLQGALVSGHRAASAARRLVGAR</sequence>
<evidence type="ECO:0000313" key="2">
    <source>
        <dbReference type="EMBL" id="MDO3397155.1"/>
    </source>
</evidence>